<sequence>MRALFQFSACFALGLVISVFILGGLMFANGFGVIEIWLLTGKPLASLALTVIPDGFWHALTGVMEARTNPTVNSFLQMCAALAQVALVLGYGLFRFWYRRDDDEEEACDGTAH</sequence>
<dbReference type="KEGG" id="poj:PtoMrB4_04980"/>
<protein>
    <submittedName>
        <fullName evidence="5">Uncharacterized protein</fullName>
    </submittedName>
</protein>
<keyword evidence="1" id="KW-0472">Membrane</keyword>
<accession>A0A1I0SNU0</accession>
<dbReference type="EMBL" id="JAWJUL010000006">
    <property type="protein sequence ID" value="MDV3438267.1"/>
    <property type="molecule type" value="Genomic_DNA"/>
</dbReference>
<dbReference type="GeneID" id="57395707"/>
<dbReference type="STRING" id="319939.SAMN05216263_101382"/>
<dbReference type="Proteomes" id="UP000501237">
    <property type="component" value="Chromosome"/>
</dbReference>
<evidence type="ECO:0000313" key="2">
    <source>
        <dbReference type="EMBL" id="BBT14448.1"/>
    </source>
</evidence>
<evidence type="ECO:0000313" key="9">
    <source>
        <dbReference type="Proteomes" id="UP001273935"/>
    </source>
</evidence>
<dbReference type="RefSeq" id="WP_044409104.1">
    <property type="nucleotide sequence ID" value="NZ_AP022213.1"/>
</dbReference>
<keyword evidence="9" id="KW-1185">Reference proteome</keyword>
<evidence type="ECO:0000313" key="8">
    <source>
        <dbReference type="Proteomes" id="UP000515591"/>
    </source>
</evidence>
<feature type="transmembrane region" description="Helical" evidence="1">
    <location>
        <begin position="74"/>
        <end position="94"/>
    </location>
</feature>
<dbReference type="EMBL" id="WTFN01000002">
    <property type="protein sequence ID" value="MWK54526.1"/>
    <property type="molecule type" value="Genomic_DNA"/>
</dbReference>
<dbReference type="Proteomes" id="UP001273935">
    <property type="component" value="Unassembled WGS sequence"/>
</dbReference>
<keyword evidence="1" id="KW-0812">Transmembrane</keyword>
<reference evidence="4 9" key="4">
    <citation type="submission" date="2023-10" db="EMBL/GenBank/DDBJ databases">
        <title>Pseudomonas otitidis isolated from a paediatric patient with cystic fibrosis in Chile.</title>
        <authorList>
            <person name="Amsteins-Romero L."/>
            <person name="Opazo-Capurro A."/>
            <person name="Matus-Kohler M."/>
            <person name="Gonzalez-Rocha G."/>
        </authorList>
    </citation>
    <scope>NUCLEOTIDE SEQUENCE [LARGE SCALE GENOMIC DNA]</scope>
    <source>
        <strain evidence="4 9">P-714</strain>
    </source>
</reference>
<feature type="transmembrane region" description="Helical" evidence="1">
    <location>
        <begin position="12"/>
        <end position="39"/>
    </location>
</feature>
<evidence type="ECO:0000313" key="5">
    <source>
        <dbReference type="EMBL" id="MWK54526.1"/>
    </source>
</evidence>
<name>A0A1I0SNU0_9GAMM</name>
<dbReference type="EMBL" id="AP022642">
    <property type="protein sequence ID" value="BCA26521.1"/>
    <property type="molecule type" value="Genomic_DNA"/>
</dbReference>
<evidence type="ECO:0000313" key="3">
    <source>
        <dbReference type="EMBL" id="BCA26521.1"/>
    </source>
</evidence>
<reference evidence="5 6" key="2">
    <citation type="submission" date="2019-12" db="EMBL/GenBank/DDBJ databases">
        <title>Draft genome sequence of Pseudomonas otitidis recovered from a chicken carcass.</title>
        <authorList>
            <person name="Vieira T.R."/>
            <person name="Oliviera E.F.C."/>
            <person name="Silva N.M.V."/>
            <person name="Sambrano G.E."/>
            <person name="Cibulski S.P."/>
            <person name="Cardoso M.R.I."/>
        </authorList>
    </citation>
    <scope>NUCLEOTIDE SEQUENCE [LARGE SCALE GENOMIC DNA]</scope>
    <source>
        <strain evidence="5 6">25_K</strain>
    </source>
</reference>
<evidence type="ECO:0000313" key="7">
    <source>
        <dbReference type="Proteomes" id="UP000501237"/>
    </source>
</evidence>
<reference evidence="2 8" key="1">
    <citation type="submission" date="2019-12" db="EMBL/GenBank/DDBJ databases">
        <title>complete genome sequences of Pseudomonas otitidis str. WP8-S17-CRE-03 isolated from wastewater treatment plant effluent.</title>
        <authorList>
            <person name="Sekizuka T."/>
            <person name="Itokawa K."/>
            <person name="Yatsu K."/>
            <person name="Inamine Y."/>
            <person name="Kuroda M."/>
        </authorList>
    </citation>
    <scope>NUCLEOTIDE SEQUENCE [LARGE SCALE GENOMIC DNA]</scope>
    <source>
        <strain evidence="2 8">WP8-S17-CRE-03</strain>
    </source>
</reference>
<gene>
    <name evidence="5" type="ORF">GO594_00910</name>
    <name evidence="3" type="ORF">PtoMrB4_04980</name>
    <name evidence="4" type="ORF">R0G64_02350</name>
    <name evidence="2" type="ORF">WP8S17C03_04970</name>
</gene>
<dbReference type="AlphaFoldDB" id="A0A1I0SNU0"/>
<proteinExistence type="predicted"/>
<keyword evidence="1" id="KW-1133">Transmembrane helix</keyword>
<dbReference type="Proteomes" id="UP000515591">
    <property type="component" value="Chromosome"/>
</dbReference>
<organism evidence="5 6">
    <name type="scientific">Metapseudomonas otitidis</name>
    <dbReference type="NCBI Taxonomy" id="319939"/>
    <lineage>
        <taxon>Bacteria</taxon>
        <taxon>Pseudomonadati</taxon>
        <taxon>Pseudomonadota</taxon>
        <taxon>Gammaproteobacteria</taxon>
        <taxon>Pseudomonadales</taxon>
        <taxon>Pseudomonadaceae</taxon>
        <taxon>Metapseudomonas</taxon>
    </lineage>
</organism>
<dbReference type="Proteomes" id="UP000461288">
    <property type="component" value="Unassembled WGS sequence"/>
</dbReference>
<evidence type="ECO:0000256" key="1">
    <source>
        <dbReference type="SAM" id="Phobius"/>
    </source>
</evidence>
<dbReference type="EMBL" id="AP022213">
    <property type="protein sequence ID" value="BBT14448.1"/>
    <property type="molecule type" value="Genomic_DNA"/>
</dbReference>
<evidence type="ECO:0000313" key="6">
    <source>
        <dbReference type="Proteomes" id="UP000461288"/>
    </source>
</evidence>
<reference evidence="3 7" key="3">
    <citation type="journal article" date="2020" name="Microbiol. Resour. Announc.">
        <title>Complete genome sequence of Pseudomonas otitidis strain MrB4, isolated from Lake Biwa in Japan.</title>
        <authorList>
            <person name="Miyazaki K."/>
            <person name="Hase E."/>
            <person name="Maruya T."/>
        </authorList>
    </citation>
    <scope>NUCLEOTIDE SEQUENCE [LARGE SCALE GENOMIC DNA]</scope>
    <source>
        <strain evidence="3 7">MrB4</strain>
    </source>
</reference>
<evidence type="ECO:0000313" key="4">
    <source>
        <dbReference type="EMBL" id="MDV3438267.1"/>
    </source>
</evidence>